<dbReference type="GO" id="GO:0000338">
    <property type="term" value="P:protein deneddylation"/>
    <property type="evidence" value="ECO:0007669"/>
    <property type="project" value="InterPro"/>
</dbReference>
<comment type="subcellular location">
    <subcellularLocation>
        <location evidence="2">Cytoplasm</location>
    </subcellularLocation>
    <subcellularLocation>
        <location evidence="2">Nucleus</location>
    </subcellularLocation>
</comment>
<dbReference type="OrthoDB" id="1378at2759"/>
<dbReference type="GO" id="GO:0005737">
    <property type="term" value="C:cytoplasm"/>
    <property type="evidence" value="ECO:0007669"/>
    <property type="project" value="UniProtKB-SubCell"/>
</dbReference>
<evidence type="ECO:0000259" key="4">
    <source>
        <dbReference type="PROSITE" id="PS50249"/>
    </source>
</evidence>
<comment type="similarity">
    <text evidence="1 2">Belongs to the peptidase M67A family. CSN6 subfamily.</text>
</comment>
<dbReference type="InterPro" id="IPR024969">
    <property type="entry name" value="EIF3F/CSN6-like_C"/>
</dbReference>
<protein>
    <recommendedName>
        <fullName evidence="2">COP9 signalosome complex subunit 6</fullName>
    </recommendedName>
</protein>
<accession>F0X8L6</accession>
<keyword evidence="2" id="KW-0736">Signalosome</keyword>
<dbReference type="HOGENOM" id="CLU_027018_2_0_1"/>
<dbReference type="GO" id="GO:0008237">
    <property type="term" value="F:metallopeptidase activity"/>
    <property type="evidence" value="ECO:0007669"/>
    <property type="project" value="InterPro"/>
</dbReference>
<dbReference type="Pfam" id="PF01398">
    <property type="entry name" value="JAB"/>
    <property type="match status" value="1"/>
</dbReference>
<proteinExistence type="inferred from homology"/>
<dbReference type="PANTHER" id="PTHR10540:SF8">
    <property type="entry name" value="COP9 SIGNALOSOME COMPLEX SUBUNIT 6"/>
    <property type="match status" value="1"/>
</dbReference>
<evidence type="ECO:0000256" key="2">
    <source>
        <dbReference type="RuleBase" id="RU367006"/>
    </source>
</evidence>
<feature type="domain" description="MPN" evidence="4">
    <location>
        <begin position="19"/>
        <end position="164"/>
    </location>
</feature>
<comment type="function">
    <text evidence="2">Component of the COP9 signalosome complex (CSN), a complex involved in various cellular and developmental processes.</text>
</comment>
<dbReference type="EMBL" id="GL629735">
    <property type="protein sequence ID" value="EFX05729.1"/>
    <property type="molecule type" value="Genomic_DNA"/>
</dbReference>
<dbReference type="RefSeq" id="XP_014175211.1">
    <property type="nucleotide sequence ID" value="XM_014319736.1"/>
</dbReference>
<feature type="compositionally biased region" description="Gly residues" evidence="3">
    <location>
        <begin position="451"/>
        <end position="463"/>
    </location>
</feature>
<feature type="region of interest" description="Disordered" evidence="3">
    <location>
        <begin position="279"/>
        <end position="311"/>
    </location>
</feature>
<keyword evidence="6" id="KW-1185">Reference proteome</keyword>
<reference evidence="5 6" key="1">
    <citation type="journal article" date="2011" name="Proc. Natl. Acad. Sci. U.S.A.">
        <title>Genome and transcriptome analyses of the mountain pine beetle-fungal symbiont Grosmannia clavigera, a lodgepole pine pathogen.</title>
        <authorList>
            <person name="DiGuistini S."/>
            <person name="Wang Y."/>
            <person name="Liao N.Y."/>
            <person name="Taylor G."/>
            <person name="Tanguay P."/>
            <person name="Feau N."/>
            <person name="Henrissat B."/>
            <person name="Chan S.K."/>
            <person name="Hesse-Orce U."/>
            <person name="Alamouti S.M."/>
            <person name="Tsui C.K.M."/>
            <person name="Docking R.T."/>
            <person name="Levasseur A."/>
            <person name="Haridas S."/>
            <person name="Robertson G."/>
            <person name="Birol I."/>
            <person name="Holt R.A."/>
            <person name="Marra M.A."/>
            <person name="Hamelin R.C."/>
            <person name="Hirst M."/>
            <person name="Jones S.J.M."/>
            <person name="Bohlmann J."/>
            <person name="Breuil C."/>
        </authorList>
    </citation>
    <scope>NUCLEOTIDE SEQUENCE [LARGE SCALE GENOMIC DNA]</scope>
    <source>
        <strain evidence="6">kw1407 / UAMH 11150</strain>
    </source>
</reference>
<dbReference type="CDD" id="cd08063">
    <property type="entry name" value="MPN_CSN6"/>
    <property type="match status" value="1"/>
</dbReference>
<dbReference type="PANTHER" id="PTHR10540">
    <property type="entry name" value="EUKARYOTIC TRANSLATION INITIATION FACTOR 3 SUBUNIT F-RELATED"/>
    <property type="match status" value="1"/>
</dbReference>
<keyword evidence="2" id="KW-0539">Nucleus</keyword>
<sequence>MTAANPFLSTQKASNPVPAILHPLVLLSISDHITRHSLRKQSGPVVGALLGQQNGRQVTLEHTFDFLVATNDQGDAQFSPVWFTDRLEQMRTVHKDRQLDLVGWYTVLNREGPTPHILQVHEQIMPLCGESTAAVFLAFHPEDLASPSVGGKLPLTIFETNYEPDENGAVAAARRRPTSETTDSSADKEMTDVGDETAMADSASAAAAPTSATTTAQLGGAPQMVIKFREIPYVVEAGDAEMISIDFVAGGVANASAVDSSSGTAAGSNSRDRAVAIESGNRGKRRLVAADAPAQSSSSSNGTDGTTAASGVLSREDEELIATLTTRGNAIRMLHARLQLLTRYLESLEVAEAAEKEGGGSEGVPGADTGVKVSLPILRSIQALVQRLPLVVPPPVGGDYEEERQREANDVELVSLLLDDVMQNIAAVRQVSGKFSVVDNARSNRGMRQYGRGGGVGGGGDGSQGLDMLL</sequence>
<evidence type="ECO:0000256" key="1">
    <source>
        <dbReference type="ARBA" id="ARBA00010893"/>
    </source>
</evidence>
<evidence type="ECO:0000313" key="5">
    <source>
        <dbReference type="EMBL" id="EFX05729.1"/>
    </source>
</evidence>
<dbReference type="InterPro" id="IPR037518">
    <property type="entry name" value="MPN"/>
</dbReference>
<feature type="region of interest" description="Disordered" evidence="3">
    <location>
        <begin position="166"/>
        <end position="190"/>
    </location>
</feature>
<dbReference type="InterPro" id="IPR033859">
    <property type="entry name" value="MPN_CSN6"/>
</dbReference>
<dbReference type="GeneID" id="25976937"/>
<feature type="compositionally biased region" description="Low complexity" evidence="3">
    <location>
        <begin position="296"/>
        <end position="311"/>
    </location>
</feature>
<keyword evidence="2" id="KW-0963">Cytoplasm</keyword>
<dbReference type="InterPro" id="IPR000555">
    <property type="entry name" value="JAMM/MPN+_dom"/>
</dbReference>
<dbReference type="Gene3D" id="3.40.140.10">
    <property type="entry name" value="Cytidine Deaminase, domain 2"/>
    <property type="match status" value="1"/>
</dbReference>
<feature type="region of interest" description="Disordered" evidence="3">
    <location>
        <begin position="446"/>
        <end position="470"/>
    </location>
</feature>
<evidence type="ECO:0000313" key="6">
    <source>
        <dbReference type="Proteomes" id="UP000007796"/>
    </source>
</evidence>
<organism evidence="6">
    <name type="scientific">Grosmannia clavigera (strain kw1407 / UAMH 11150)</name>
    <name type="common">Blue stain fungus</name>
    <name type="synonym">Graphiocladiella clavigera</name>
    <dbReference type="NCBI Taxonomy" id="655863"/>
    <lineage>
        <taxon>Eukaryota</taxon>
        <taxon>Fungi</taxon>
        <taxon>Dikarya</taxon>
        <taxon>Ascomycota</taxon>
        <taxon>Pezizomycotina</taxon>
        <taxon>Sordariomycetes</taxon>
        <taxon>Sordariomycetidae</taxon>
        <taxon>Ophiostomatales</taxon>
        <taxon>Ophiostomataceae</taxon>
        <taxon>Leptographium</taxon>
    </lineage>
</organism>
<dbReference type="AlphaFoldDB" id="F0X8L6"/>
<dbReference type="Pfam" id="PF13012">
    <property type="entry name" value="MitMem_reg"/>
    <property type="match status" value="1"/>
</dbReference>
<dbReference type="Proteomes" id="UP000007796">
    <property type="component" value="Unassembled WGS sequence"/>
</dbReference>
<evidence type="ECO:0000256" key="3">
    <source>
        <dbReference type="SAM" id="MobiDB-lite"/>
    </source>
</evidence>
<dbReference type="GO" id="GO:0008180">
    <property type="term" value="C:COP9 signalosome"/>
    <property type="evidence" value="ECO:0007669"/>
    <property type="project" value="UniProtKB-UniRule"/>
</dbReference>
<gene>
    <name evidence="5" type="ORF">CMQ_3798</name>
</gene>
<dbReference type="PROSITE" id="PS50249">
    <property type="entry name" value="MPN"/>
    <property type="match status" value="1"/>
</dbReference>
<dbReference type="InParanoid" id="F0X8L6"/>
<dbReference type="eggNOG" id="KOG3050">
    <property type="taxonomic scope" value="Eukaryota"/>
</dbReference>
<dbReference type="STRING" id="655863.F0X8L6"/>
<name>F0X8L6_GROCL</name>